<comment type="caution">
    <text evidence="1">The sequence shown here is derived from an EMBL/GenBank/DDBJ whole genome shotgun (WGS) entry which is preliminary data.</text>
</comment>
<evidence type="ECO:0000313" key="2">
    <source>
        <dbReference type="Proteomes" id="UP000295274"/>
    </source>
</evidence>
<sequence length="43" mass="5051">MKYIICAEPHNFKLLEKDMPLKKERGSITLGAPSWYLWNGSKR</sequence>
<proteinExistence type="predicted"/>
<reference evidence="1 2" key="1">
    <citation type="submission" date="2019-03" db="EMBL/GenBank/DDBJ databases">
        <title>Genomic Encyclopedia of Type Strains, Phase III (KMG-III): the genomes of soil and plant-associated and newly described type strains.</title>
        <authorList>
            <person name="Whitman W."/>
        </authorList>
    </citation>
    <scope>NUCLEOTIDE SEQUENCE [LARGE SCALE GENOMIC DNA]</scope>
    <source>
        <strain evidence="1 2">CECT 8455</strain>
    </source>
</reference>
<keyword evidence="2" id="KW-1185">Reference proteome</keyword>
<gene>
    <name evidence="1" type="ORF">DFQ03_2390</name>
</gene>
<dbReference type="AlphaFoldDB" id="A0A4V3E1R5"/>
<dbReference type="EMBL" id="SNZW01000015">
    <property type="protein sequence ID" value="TDS14308.1"/>
    <property type="molecule type" value="Genomic_DNA"/>
</dbReference>
<protein>
    <submittedName>
        <fullName evidence="1">Uncharacterized protein</fullName>
    </submittedName>
</protein>
<accession>A0A4V3E1R5</accession>
<dbReference type="Proteomes" id="UP000295274">
    <property type="component" value="Unassembled WGS sequence"/>
</dbReference>
<evidence type="ECO:0000313" key="1">
    <source>
        <dbReference type="EMBL" id="TDS14308.1"/>
    </source>
</evidence>
<name>A0A4V3E1R5_9FLAO</name>
<organism evidence="1 2">
    <name type="scientific">Maribacter caenipelagi</name>
    <dbReference type="NCBI Taxonomy" id="1447781"/>
    <lineage>
        <taxon>Bacteria</taxon>
        <taxon>Pseudomonadati</taxon>
        <taxon>Bacteroidota</taxon>
        <taxon>Flavobacteriia</taxon>
        <taxon>Flavobacteriales</taxon>
        <taxon>Flavobacteriaceae</taxon>
        <taxon>Maribacter</taxon>
    </lineage>
</organism>